<dbReference type="PANTHER" id="PTHR10146">
    <property type="entry name" value="PROLINE SYNTHETASE CO-TRANSCRIBED BACTERIAL HOMOLOG PROTEIN"/>
    <property type="match status" value="1"/>
</dbReference>
<accession>A0A235BUU4</accession>
<dbReference type="CDD" id="cd00635">
    <property type="entry name" value="PLPDE_III_YBL036c_like"/>
    <property type="match status" value="1"/>
</dbReference>
<dbReference type="InterPro" id="IPR001608">
    <property type="entry name" value="Ala_racemase_N"/>
</dbReference>
<evidence type="ECO:0000256" key="1">
    <source>
        <dbReference type="ARBA" id="ARBA00022898"/>
    </source>
</evidence>
<dbReference type="PIRSF" id="PIRSF004848">
    <property type="entry name" value="YBL036c_PLPDEIII"/>
    <property type="match status" value="1"/>
</dbReference>
<dbReference type="SUPFAM" id="SSF51419">
    <property type="entry name" value="PLP-binding barrel"/>
    <property type="match status" value="1"/>
</dbReference>
<evidence type="ECO:0000313" key="7">
    <source>
        <dbReference type="Proteomes" id="UP000215559"/>
    </source>
</evidence>
<comment type="function">
    <text evidence="2">Pyridoxal 5'-phosphate (PLP)-binding protein, which is involved in PLP homeostasis.</text>
</comment>
<dbReference type="HAMAP" id="MF_02087">
    <property type="entry name" value="PLP_homeostasis"/>
    <property type="match status" value="1"/>
</dbReference>
<dbReference type="InterPro" id="IPR011078">
    <property type="entry name" value="PyrdxlP_homeostasis"/>
</dbReference>
<evidence type="ECO:0000256" key="2">
    <source>
        <dbReference type="HAMAP-Rule" id="MF_02087"/>
    </source>
</evidence>
<comment type="similarity">
    <text evidence="2 4">Belongs to the pyridoxal phosphate-binding protein YggS/PROSC family.</text>
</comment>
<dbReference type="Gene3D" id="3.20.20.10">
    <property type="entry name" value="Alanine racemase"/>
    <property type="match status" value="1"/>
</dbReference>
<feature type="modified residue" description="N6-(pyridoxal phosphate)lysine" evidence="2 3">
    <location>
        <position position="35"/>
    </location>
</feature>
<dbReference type="NCBIfam" id="TIGR00044">
    <property type="entry name" value="YggS family pyridoxal phosphate-dependent enzyme"/>
    <property type="match status" value="1"/>
</dbReference>
<evidence type="ECO:0000313" key="6">
    <source>
        <dbReference type="EMBL" id="OYD15976.1"/>
    </source>
</evidence>
<organism evidence="6 7">
    <name type="scientific">candidate division WOR-3 bacterium JGI_Cruoil_03_51_56</name>
    <dbReference type="NCBI Taxonomy" id="1973747"/>
    <lineage>
        <taxon>Bacteria</taxon>
        <taxon>Bacteria division WOR-3</taxon>
    </lineage>
</organism>
<dbReference type="AlphaFoldDB" id="A0A235BUU4"/>
<evidence type="ECO:0000256" key="3">
    <source>
        <dbReference type="PIRSR" id="PIRSR004848-1"/>
    </source>
</evidence>
<evidence type="ECO:0000256" key="4">
    <source>
        <dbReference type="RuleBase" id="RU004514"/>
    </source>
</evidence>
<reference evidence="6 7" key="1">
    <citation type="submission" date="2017-07" db="EMBL/GenBank/DDBJ databases">
        <title>Recovery of genomes from metagenomes via a dereplication, aggregation, and scoring strategy.</title>
        <authorList>
            <person name="Sieber C.M."/>
            <person name="Probst A.J."/>
            <person name="Sharrar A."/>
            <person name="Thomas B.C."/>
            <person name="Hess M."/>
            <person name="Tringe S.G."/>
            <person name="Banfield J.F."/>
        </authorList>
    </citation>
    <scope>NUCLEOTIDE SEQUENCE [LARGE SCALE GENOMIC DNA]</scope>
    <source>
        <strain evidence="6">JGI_Cruoil_03_51_56</strain>
    </source>
</reference>
<sequence length="227" mass="25127">MTIAENIARLEKRIQIACDKAGRKRSDITLVAVSKTKPVAMILEAIRAGMTDIGENRVQEAARKKPLVPMPVTWHFIGHLQTNKVKKALDIFSVIQSVDSARLALEIQRRSEQTDKRVKILAEVNTSAEPTKFGTTPEKLTELVKEIIGLDRLELIGLMTIGPGWATRDPEASRPCFQMLARLAEQTRQKFGIPLPNLSMGMSSDFEIGIEQGATIIRVGTAIFGPR</sequence>
<comment type="cofactor">
    <cofactor evidence="3">
        <name>pyridoxal 5'-phosphate</name>
        <dbReference type="ChEBI" id="CHEBI:597326"/>
    </cofactor>
</comment>
<feature type="domain" description="Alanine racemase N-terminal" evidence="5">
    <location>
        <begin position="8"/>
        <end position="226"/>
    </location>
</feature>
<name>A0A235BUU4_UNCW3</name>
<evidence type="ECO:0000259" key="5">
    <source>
        <dbReference type="Pfam" id="PF01168"/>
    </source>
</evidence>
<dbReference type="PANTHER" id="PTHR10146:SF14">
    <property type="entry name" value="PYRIDOXAL PHOSPHATE HOMEOSTASIS PROTEIN"/>
    <property type="match status" value="1"/>
</dbReference>
<dbReference type="EMBL" id="NOZP01000078">
    <property type="protein sequence ID" value="OYD15976.1"/>
    <property type="molecule type" value="Genomic_DNA"/>
</dbReference>
<gene>
    <name evidence="6" type="ORF">CH330_04075</name>
</gene>
<dbReference type="FunFam" id="3.20.20.10:FF:000018">
    <property type="entry name" value="Pyridoxal phosphate homeostasis protein"/>
    <property type="match status" value="1"/>
</dbReference>
<dbReference type="Pfam" id="PF01168">
    <property type="entry name" value="Ala_racemase_N"/>
    <property type="match status" value="1"/>
</dbReference>
<dbReference type="GO" id="GO:0030170">
    <property type="term" value="F:pyridoxal phosphate binding"/>
    <property type="evidence" value="ECO:0007669"/>
    <property type="project" value="UniProtKB-UniRule"/>
</dbReference>
<dbReference type="Proteomes" id="UP000215559">
    <property type="component" value="Unassembled WGS sequence"/>
</dbReference>
<protein>
    <recommendedName>
        <fullName evidence="2">Pyridoxal phosphate homeostasis protein</fullName>
        <shortName evidence="2">PLP homeostasis protein</shortName>
    </recommendedName>
</protein>
<proteinExistence type="inferred from homology"/>
<comment type="caution">
    <text evidence="6">The sequence shown here is derived from an EMBL/GenBank/DDBJ whole genome shotgun (WGS) entry which is preliminary data.</text>
</comment>
<keyword evidence="1 2" id="KW-0663">Pyridoxal phosphate</keyword>
<dbReference type="InterPro" id="IPR029066">
    <property type="entry name" value="PLP-binding_barrel"/>
</dbReference>